<evidence type="ECO:0000256" key="4">
    <source>
        <dbReference type="ARBA" id="ARBA00022692"/>
    </source>
</evidence>
<feature type="transmembrane region" description="Helical" evidence="8">
    <location>
        <begin position="155"/>
        <end position="171"/>
    </location>
</feature>
<comment type="caution">
    <text evidence="10">The sequence shown here is derived from an EMBL/GenBank/DDBJ whole genome shotgun (WGS) entry which is preliminary data.</text>
</comment>
<keyword evidence="10" id="KW-0012">Acyltransferase</keyword>
<dbReference type="PANTHER" id="PTHR40074">
    <property type="entry name" value="O-ACETYLTRANSFERASE WECH"/>
    <property type="match status" value="1"/>
</dbReference>
<evidence type="ECO:0000256" key="8">
    <source>
        <dbReference type="SAM" id="Phobius"/>
    </source>
</evidence>
<dbReference type="Pfam" id="PF01757">
    <property type="entry name" value="Acyl_transf_3"/>
    <property type="match status" value="1"/>
</dbReference>
<keyword evidence="3" id="KW-1003">Cell membrane</keyword>
<dbReference type="GO" id="GO:0009246">
    <property type="term" value="P:enterobacterial common antigen biosynthetic process"/>
    <property type="evidence" value="ECO:0007669"/>
    <property type="project" value="TreeGrafter"/>
</dbReference>
<keyword evidence="11" id="KW-1185">Reference proteome</keyword>
<sequence length="362" mass="41842">MGESMSVNGNKGVIQEIYLLRMVACLSVVWIHAISITYGQYPLSDRGVLAVQTFQIIFMYATPLFVCISELLLAHAYPDQAPKSFWIKRVKYLLIPFFTMAFVYALIQHPTDPLSLWNRFSDMVLLGKWHGYFIIIIFQFYLLHLFFIRWVKNRWMVPILLVSFFINVLYLENPPTSMPFGMASYIPFPGWIFYFTASYYIGRNLAAFRRGVERYQAWIFAGVILAMGIVVYLKGSGMIFSTSSKRPDVMIYTCLVFCLLFWIGMKLRQIPHWIVWISQFSFGIYLLHPLVQHRMIKPWLPLDLPMSLYAVILFTAGILLPIALTWLLNQMPLGSYLVGKLQKGKPTVDSTSHSSERGWSSA</sequence>
<evidence type="ECO:0000256" key="7">
    <source>
        <dbReference type="SAM" id="MobiDB-lite"/>
    </source>
</evidence>
<proteinExistence type="inferred from homology"/>
<feature type="transmembrane region" description="Helical" evidence="8">
    <location>
        <begin position="249"/>
        <end position="265"/>
    </location>
</feature>
<dbReference type="Proteomes" id="UP000241639">
    <property type="component" value="Unassembled WGS sequence"/>
</dbReference>
<dbReference type="GO" id="GO:0005886">
    <property type="term" value="C:plasma membrane"/>
    <property type="evidence" value="ECO:0007669"/>
    <property type="project" value="UniProtKB-SubCell"/>
</dbReference>
<dbReference type="EMBL" id="PZZP01000001">
    <property type="protein sequence ID" value="PTM57655.1"/>
    <property type="molecule type" value="Genomic_DNA"/>
</dbReference>
<evidence type="ECO:0000313" key="10">
    <source>
        <dbReference type="EMBL" id="PTM57655.1"/>
    </source>
</evidence>
<protein>
    <submittedName>
        <fullName evidence="10">Membrane-bound acyltransferase YfiQ involved in biofilm formation</fullName>
    </submittedName>
</protein>
<feature type="transmembrane region" description="Helical" evidence="8">
    <location>
        <begin position="129"/>
        <end position="148"/>
    </location>
</feature>
<feature type="transmembrane region" description="Helical" evidence="8">
    <location>
        <begin position="18"/>
        <end position="38"/>
    </location>
</feature>
<gene>
    <name evidence="10" type="ORF">C8J48_0205</name>
</gene>
<evidence type="ECO:0000256" key="6">
    <source>
        <dbReference type="ARBA" id="ARBA00023136"/>
    </source>
</evidence>
<organism evidence="10 11">
    <name type="scientific">Desmospora activa DSM 45169</name>
    <dbReference type="NCBI Taxonomy" id="1121389"/>
    <lineage>
        <taxon>Bacteria</taxon>
        <taxon>Bacillati</taxon>
        <taxon>Bacillota</taxon>
        <taxon>Bacilli</taxon>
        <taxon>Bacillales</taxon>
        <taxon>Thermoactinomycetaceae</taxon>
        <taxon>Desmospora</taxon>
    </lineage>
</organism>
<evidence type="ECO:0000256" key="1">
    <source>
        <dbReference type="ARBA" id="ARBA00004651"/>
    </source>
</evidence>
<evidence type="ECO:0000313" key="11">
    <source>
        <dbReference type="Proteomes" id="UP000241639"/>
    </source>
</evidence>
<feature type="transmembrane region" description="Helical" evidence="8">
    <location>
        <begin position="90"/>
        <end position="109"/>
    </location>
</feature>
<feature type="transmembrane region" description="Helical" evidence="8">
    <location>
        <begin position="308"/>
        <end position="328"/>
    </location>
</feature>
<dbReference type="OrthoDB" id="65129at2"/>
<feature type="compositionally biased region" description="Polar residues" evidence="7">
    <location>
        <begin position="348"/>
        <end position="362"/>
    </location>
</feature>
<keyword evidence="10" id="KW-0808">Transferase</keyword>
<evidence type="ECO:0000256" key="2">
    <source>
        <dbReference type="ARBA" id="ARBA00007400"/>
    </source>
</evidence>
<evidence type="ECO:0000256" key="5">
    <source>
        <dbReference type="ARBA" id="ARBA00022989"/>
    </source>
</evidence>
<evidence type="ECO:0000256" key="3">
    <source>
        <dbReference type="ARBA" id="ARBA00022475"/>
    </source>
</evidence>
<dbReference type="GO" id="GO:0016413">
    <property type="term" value="F:O-acetyltransferase activity"/>
    <property type="evidence" value="ECO:0007669"/>
    <property type="project" value="TreeGrafter"/>
</dbReference>
<feature type="transmembrane region" description="Helical" evidence="8">
    <location>
        <begin position="214"/>
        <end position="233"/>
    </location>
</feature>
<keyword evidence="5 8" id="KW-1133">Transmembrane helix</keyword>
<reference evidence="10 11" key="1">
    <citation type="submission" date="2018-04" db="EMBL/GenBank/DDBJ databases">
        <title>Genomic Encyclopedia of Archaeal and Bacterial Type Strains, Phase II (KMG-II): from individual species to whole genera.</title>
        <authorList>
            <person name="Goeker M."/>
        </authorList>
    </citation>
    <scope>NUCLEOTIDE SEQUENCE [LARGE SCALE GENOMIC DNA]</scope>
    <source>
        <strain evidence="10 11">DSM 45169</strain>
    </source>
</reference>
<feature type="domain" description="Acyltransferase 3" evidence="9">
    <location>
        <begin position="16"/>
        <end position="326"/>
    </location>
</feature>
<comment type="subcellular location">
    <subcellularLocation>
        <location evidence="1">Cell membrane</location>
        <topology evidence="1">Multi-pass membrane protein</topology>
    </subcellularLocation>
</comment>
<comment type="similarity">
    <text evidence="2">Belongs to the acyltransferase 3 family.</text>
</comment>
<feature type="transmembrane region" description="Helical" evidence="8">
    <location>
        <begin position="272"/>
        <end position="288"/>
    </location>
</feature>
<feature type="transmembrane region" description="Helical" evidence="8">
    <location>
        <begin position="183"/>
        <end position="202"/>
    </location>
</feature>
<keyword evidence="4 8" id="KW-0812">Transmembrane</keyword>
<dbReference type="InterPro" id="IPR002656">
    <property type="entry name" value="Acyl_transf_3_dom"/>
</dbReference>
<feature type="transmembrane region" description="Helical" evidence="8">
    <location>
        <begin position="58"/>
        <end position="78"/>
    </location>
</feature>
<accession>A0A2T4Z713</accession>
<feature type="region of interest" description="Disordered" evidence="7">
    <location>
        <begin position="343"/>
        <end position="362"/>
    </location>
</feature>
<name>A0A2T4Z713_9BACL</name>
<evidence type="ECO:0000259" key="9">
    <source>
        <dbReference type="Pfam" id="PF01757"/>
    </source>
</evidence>
<keyword evidence="6 8" id="KW-0472">Membrane</keyword>
<dbReference type="AlphaFoldDB" id="A0A2T4Z713"/>
<dbReference type="PANTHER" id="PTHR40074:SF2">
    <property type="entry name" value="O-ACETYLTRANSFERASE WECH"/>
    <property type="match status" value="1"/>
</dbReference>